<accession>A0A512BA29</accession>
<feature type="region of interest" description="Disordered" evidence="1">
    <location>
        <begin position="1"/>
        <end position="32"/>
    </location>
</feature>
<dbReference type="InterPro" id="IPR038670">
    <property type="entry name" value="HslJ-like_sf"/>
</dbReference>
<proteinExistence type="predicted"/>
<organism evidence="3 4">
    <name type="scientific">Segetibacter aerophilus</name>
    <dbReference type="NCBI Taxonomy" id="670293"/>
    <lineage>
        <taxon>Bacteria</taxon>
        <taxon>Pseudomonadati</taxon>
        <taxon>Bacteroidota</taxon>
        <taxon>Chitinophagia</taxon>
        <taxon>Chitinophagales</taxon>
        <taxon>Chitinophagaceae</taxon>
        <taxon>Segetibacter</taxon>
    </lineage>
</organism>
<sequence length="226" mass="24347">MGQRTKTTTRNSSSNTTDPLSTKRGSNEASNDTFVITGSQYIPIEGRSETGTNAHLEGAWELDSINGSLVPGRSNINVEVLTSKLPEGIEIRHDSTTSTKTIKGVTHTTTTVLVDKMGSRGNNITPPQGANYHIPAKPGISFFGSNETVSGFTGCNKFSGRYSISAKNMISLRNVAASTKMVCIGDYDENAFLNALRDVDSFRLISGRLELLAGKTVVLVFNKKPR</sequence>
<evidence type="ECO:0000259" key="2">
    <source>
        <dbReference type="Pfam" id="PF03724"/>
    </source>
</evidence>
<evidence type="ECO:0000313" key="4">
    <source>
        <dbReference type="Proteomes" id="UP000321513"/>
    </source>
</evidence>
<evidence type="ECO:0000256" key="1">
    <source>
        <dbReference type="SAM" id="MobiDB-lite"/>
    </source>
</evidence>
<dbReference type="Gene3D" id="2.40.128.270">
    <property type="match status" value="1"/>
</dbReference>
<dbReference type="Proteomes" id="UP000321513">
    <property type="component" value="Unassembled WGS sequence"/>
</dbReference>
<gene>
    <name evidence="3" type="ORF">SAE01_12890</name>
</gene>
<reference evidence="3 4" key="1">
    <citation type="submission" date="2019-07" db="EMBL/GenBank/DDBJ databases">
        <title>Whole genome shotgun sequence of Segetibacter aerophilus NBRC 106135.</title>
        <authorList>
            <person name="Hosoyama A."/>
            <person name="Uohara A."/>
            <person name="Ohji S."/>
            <person name="Ichikawa N."/>
        </authorList>
    </citation>
    <scope>NUCLEOTIDE SEQUENCE [LARGE SCALE GENOMIC DNA]</scope>
    <source>
        <strain evidence="3 4">NBRC 106135</strain>
    </source>
</reference>
<protein>
    <recommendedName>
        <fullName evidence="2">DUF306 domain-containing protein</fullName>
    </recommendedName>
</protein>
<dbReference type="AlphaFoldDB" id="A0A512BA29"/>
<dbReference type="EMBL" id="BJYT01000004">
    <property type="protein sequence ID" value="GEO08793.1"/>
    <property type="molecule type" value="Genomic_DNA"/>
</dbReference>
<feature type="compositionally biased region" description="Polar residues" evidence="1">
    <location>
        <begin position="18"/>
        <end position="32"/>
    </location>
</feature>
<dbReference type="Pfam" id="PF03724">
    <property type="entry name" value="META"/>
    <property type="match status" value="1"/>
</dbReference>
<feature type="domain" description="DUF306" evidence="2">
    <location>
        <begin position="133"/>
        <end position="221"/>
    </location>
</feature>
<evidence type="ECO:0000313" key="3">
    <source>
        <dbReference type="EMBL" id="GEO08793.1"/>
    </source>
</evidence>
<keyword evidence="4" id="KW-1185">Reference proteome</keyword>
<feature type="compositionally biased region" description="Low complexity" evidence="1">
    <location>
        <begin position="1"/>
        <end position="17"/>
    </location>
</feature>
<dbReference type="InterPro" id="IPR005184">
    <property type="entry name" value="DUF306_Meta_HslJ"/>
</dbReference>
<name>A0A512BA29_9BACT</name>
<comment type="caution">
    <text evidence="3">The sequence shown here is derived from an EMBL/GenBank/DDBJ whole genome shotgun (WGS) entry which is preliminary data.</text>
</comment>